<reference evidence="14 15" key="1">
    <citation type="submission" date="2016-06" db="EMBL/GenBank/DDBJ databases">
        <title>Respiratory ammonification of nitrate coupled to the oxidation of elemental sulfur in deep-sea autotrophic thermophilic bacteria.</title>
        <authorList>
            <person name="Slobodkina G.B."/>
            <person name="Mardanov A.V."/>
            <person name="Ravin N.V."/>
            <person name="Frolova A.A."/>
            <person name="Viryasiv M.B."/>
            <person name="Chernyh N.A."/>
            <person name="Bonch-Osmolovskaya E.A."/>
            <person name="Slobodkin A.I."/>
        </authorList>
    </citation>
    <scope>NUCLEOTIDE SEQUENCE [LARGE SCALE GENOMIC DNA]</scope>
    <source>
        <strain evidence="14 15">S69</strain>
    </source>
</reference>
<feature type="transmembrane region" description="Helical" evidence="12">
    <location>
        <begin position="343"/>
        <end position="365"/>
    </location>
</feature>
<dbReference type="Gene3D" id="3.30.70.100">
    <property type="match status" value="1"/>
</dbReference>
<dbReference type="PATRIC" id="fig|1156395.6.peg.2067"/>
<dbReference type="PROSITE" id="PS00154">
    <property type="entry name" value="ATPASE_E1_E2"/>
    <property type="match status" value="1"/>
</dbReference>
<dbReference type="EC" id="7.2.2.9" evidence="10"/>
<dbReference type="Pfam" id="PF00122">
    <property type="entry name" value="E1-E2_ATPase"/>
    <property type="match status" value="1"/>
</dbReference>
<dbReference type="GO" id="GO:0005507">
    <property type="term" value="F:copper ion binding"/>
    <property type="evidence" value="ECO:0007669"/>
    <property type="project" value="TreeGrafter"/>
</dbReference>
<dbReference type="InterPro" id="IPR036163">
    <property type="entry name" value="HMA_dom_sf"/>
</dbReference>
<feature type="transmembrane region" description="Helical" evidence="12">
    <location>
        <begin position="189"/>
        <end position="208"/>
    </location>
</feature>
<dbReference type="NCBIfam" id="TIGR01511">
    <property type="entry name" value="ATPase-IB1_Cu"/>
    <property type="match status" value="1"/>
</dbReference>
<feature type="transmembrane region" description="Helical" evidence="12">
    <location>
        <begin position="158"/>
        <end position="177"/>
    </location>
</feature>
<dbReference type="GO" id="GO:0005886">
    <property type="term" value="C:plasma membrane"/>
    <property type="evidence" value="ECO:0007669"/>
    <property type="project" value="UniProtKB-SubCell"/>
</dbReference>
<keyword evidence="4 12" id="KW-0479">Metal-binding</keyword>
<dbReference type="PRINTS" id="PR00119">
    <property type="entry name" value="CATATPASE"/>
</dbReference>
<evidence type="ECO:0000256" key="1">
    <source>
        <dbReference type="ARBA" id="ARBA00004127"/>
    </source>
</evidence>
<keyword evidence="7" id="KW-1278">Translocase</keyword>
<evidence type="ECO:0000256" key="12">
    <source>
        <dbReference type="RuleBase" id="RU362081"/>
    </source>
</evidence>
<evidence type="ECO:0000256" key="5">
    <source>
        <dbReference type="ARBA" id="ARBA00022741"/>
    </source>
</evidence>
<dbReference type="InterPro" id="IPR036412">
    <property type="entry name" value="HAD-like_sf"/>
</dbReference>
<keyword evidence="6 12" id="KW-0067">ATP-binding</keyword>
<dbReference type="Gene3D" id="3.40.1110.10">
    <property type="entry name" value="Calcium-transporting ATPase, cytoplasmic domain N"/>
    <property type="match status" value="1"/>
</dbReference>
<dbReference type="InterPro" id="IPR027256">
    <property type="entry name" value="P-typ_ATPase_IB"/>
</dbReference>
<keyword evidence="15" id="KW-1185">Reference proteome</keyword>
<dbReference type="NCBIfam" id="TIGR01512">
    <property type="entry name" value="ATPase-IB2_Cd"/>
    <property type="match status" value="1"/>
</dbReference>
<dbReference type="Gene3D" id="2.70.150.10">
    <property type="entry name" value="Calcium-transporting ATPase, cytoplasmic transduction domain A"/>
    <property type="match status" value="1"/>
</dbReference>
<evidence type="ECO:0000256" key="10">
    <source>
        <dbReference type="ARBA" id="ARBA00038904"/>
    </source>
</evidence>
<dbReference type="NCBIfam" id="TIGR01525">
    <property type="entry name" value="ATPase-IB_hvy"/>
    <property type="match status" value="1"/>
</dbReference>
<dbReference type="CDD" id="cd02094">
    <property type="entry name" value="P-type_ATPase_Cu-like"/>
    <property type="match status" value="1"/>
</dbReference>
<dbReference type="PRINTS" id="PR00942">
    <property type="entry name" value="CUATPASEI"/>
</dbReference>
<evidence type="ECO:0000256" key="9">
    <source>
        <dbReference type="ARBA" id="ARBA00023136"/>
    </source>
</evidence>
<feature type="transmembrane region" description="Helical" evidence="12">
    <location>
        <begin position="680"/>
        <end position="700"/>
    </location>
</feature>
<dbReference type="InterPro" id="IPR008250">
    <property type="entry name" value="ATPase_P-typ_transduc_dom_A_sf"/>
</dbReference>
<dbReference type="InterPro" id="IPR023298">
    <property type="entry name" value="ATPase_P-typ_TM_dom_sf"/>
</dbReference>
<dbReference type="FunFam" id="3.30.70.100:FF:000005">
    <property type="entry name" value="Copper-exporting P-type ATPase A"/>
    <property type="match status" value="1"/>
</dbReference>
<dbReference type="PROSITE" id="PS50846">
    <property type="entry name" value="HMA_2"/>
    <property type="match status" value="1"/>
</dbReference>
<feature type="transmembrane region" description="Helical" evidence="12">
    <location>
        <begin position="124"/>
        <end position="146"/>
    </location>
</feature>
<dbReference type="SUPFAM" id="SSF56784">
    <property type="entry name" value="HAD-like"/>
    <property type="match status" value="1"/>
</dbReference>
<dbReference type="GO" id="GO:0012505">
    <property type="term" value="C:endomembrane system"/>
    <property type="evidence" value="ECO:0007669"/>
    <property type="project" value="UniProtKB-SubCell"/>
</dbReference>
<comment type="similarity">
    <text evidence="2 12">Belongs to the cation transport ATPase (P-type) (TC 3.A.3) family. Type IB subfamily.</text>
</comment>
<gene>
    <name evidence="14" type="ORF">DBT_2042</name>
</gene>
<evidence type="ECO:0000256" key="7">
    <source>
        <dbReference type="ARBA" id="ARBA00022967"/>
    </source>
</evidence>
<keyword evidence="12" id="KW-1003">Cell membrane</keyword>
<dbReference type="InterPro" id="IPR006121">
    <property type="entry name" value="HMA_dom"/>
</dbReference>
<dbReference type="PANTHER" id="PTHR43520:SF8">
    <property type="entry name" value="P-TYPE CU(+) TRANSPORTER"/>
    <property type="match status" value="1"/>
</dbReference>
<evidence type="ECO:0000256" key="4">
    <source>
        <dbReference type="ARBA" id="ARBA00022723"/>
    </source>
</evidence>
<dbReference type="CDD" id="cd00371">
    <property type="entry name" value="HMA"/>
    <property type="match status" value="1"/>
</dbReference>
<keyword evidence="8 12" id="KW-1133">Transmembrane helix</keyword>
<dbReference type="Pfam" id="PF00702">
    <property type="entry name" value="Hydrolase"/>
    <property type="match status" value="1"/>
</dbReference>
<keyword evidence="3 12" id="KW-0812">Transmembrane</keyword>
<dbReference type="AlphaFoldDB" id="A0A1B9F413"/>
<evidence type="ECO:0000256" key="11">
    <source>
        <dbReference type="ARBA" id="ARBA00047424"/>
    </source>
</evidence>
<organism evidence="14 15">
    <name type="scientific">Dissulfuribacter thermophilus</name>
    <dbReference type="NCBI Taxonomy" id="1156395"/>
    <lineage>
        <taxon>Bacteria</taxon>
        <taxon>Pseudomonadati</taxon>
        <taxon>Thermodesulfobacteriota</taxon>
        <taxon>Dissulfuribacteria</taxon>
        <taxon>Dissulfuribacterales</taxon>
        <taxon>Dissulfuribacteraceae</taxon>
        <taxon>Dissulfuribacter</taxon>
    </lineage>
</organism>
<evidence type="ECO:0000313" key="15">
    <source>
        <dbReference type="Proteomes" id="UP000093080"/>
    </source>
</evidence>
<keyword evidence="9 12" id="KW-0472">Membrane</keyword>
<evidence type="ECO:0000256" key="6">
    <source>
        <dbReference type="ARBA" id="ARBA00022840"/>
    </source>
</evidence>
<dbReference type="InterPro" id="IPR018303">
    <property type="entry name" value="ATPase_P-typ_P_site"/>
</dbReference>
<evidence type="ECO:0000256" key="3">
    <source>
        <dbReference type="ARBA" id="ARBA00022692"/>
    </source>
</evidence>
<sequence length="732" mass="79623">MKEVELKVTGMSCAVCASRVEKTLKNMDGVLEASVNLAAGLAKVKYDPSKVSEHTLIGSIEKEGYGAEPLELFPTELEEQGKDQEQQLLLRLIIGAVLGLGCFILSMEGLFPWVSKIPQELRKILIFALATPVQFWVGYPFLKGAVSALKHKTPDMNTLVSLGSLSAYWYSVFAMTFPQVLIRAGATPHLYFDSSCMIIVFVLFGKFLEERAKTKAASSMTKLLSLIPKTALVELPNGQRKEVPIGQIKQGDIVIVKPSQRIPVDGTILEGNTTVDESVITGEAIPVEKARQDQVIGGTTNLHGTFKMVAQKIGQDTLLSQIIKVVQEAQGSKANIQRLSDKVASYFVPFVIASAIASAAIWFFFGPEPKITNSLLSLVSVLVIACPCAMGLATPAAVMVATGRGAELGILIKNAIAIEQGANVDTICFDKTGTLTKGNLKVTEVKTFEGSKDKDLIEIAFSLELYSDHPVGKAIREWASKEGIEPRKFESVHEVPGKGIVGKWENETFLAGKLSLFPEKYQYIMDSPQIGTVVFIGTESKGPLGYILLQDTLKDEAQDALTALKQMGYRLYMITGDTKEAAETIRRTLPLEGYWANVLPHEKAFKLREMTAKGLRVAMVGDGVNDAPALIESDLGIALSSGTDIAMDAASIGIMRNDLRLVPRAMKLLRKTIRVIKQNLFWAFAYNTLAIPIAAGVLYPDFGIRLSPMWAALAMAMSSVTVVTNSLRLKKA</sequence>
<dbReference type="EMBL" id="MAGO01000011">
    <property type="protein sequence ID" value="OCC14501.1"/>
    <property type="molecule type" value="Genomic_DNA"/>
</dbReference>
<dbReference type="NCBIfam" id="TIGR01494">
    <property type="entry name" value="ATPase_P-type"/>
    <property type="match status" value="1"/>
</dbReference>
<dbReference type="InterPro" id="IPR001757">
    <property type="entry name" value="P_typ_ATPase"/>
</dbReference>
<dbReference type="SUPFAM" id="SSF81665">
    <property type="entry name" value="Calcium ATPase, transmembrane domain M"/>
    <property type="match status" value="1"/>
</dbReference>
<dbReference type="FunFam" id="2.70.150.10:FF:000002">
    <property type="entry name" value="Copper-transporting ATPase 1, putative"/>
    <property type="match status" value="1"/>
</dbReference>
<comment type="caution">
    <text evidence="14">The sequence shown here is derived from an EMBL/GenBank/DDBJ whole genome shotgun (WGS) entry which is preliminary data.</text>
</comment>
<evidence type="ECO:0000313" key="14">
    <source>
        <dbReference type="EMBL" id="OCC14501.1"/>
    </source>
</evidence>
<feature type="transmembrane region" description="Helical" evidence="12">
    <location>
        <begin position="706"/>
        <end position="727"/>
    </location>
</feature>
<dbReference type="GO" id="GO:0005524">
    <property type="term" value="F:ATP binding"/>
    <property type="evidence" value="ECO:0007669"/>
    <property type="project" value="UniProtKB-UniRule"/>
</dbReference>
<dbReference type="Gene3D" id="3.40.50.1000">
    <property type="entry name" value="HAD superfamily/HAD-like"/>
    <property type="match status" value="1"/>
</dbReference>
<evidence type="ECO:0000256" key="2">
    <source>
        <dbReference type="ARBA" id="ARBA00006024"/>
    </source>
</evidence>
<dbReference type="SUPFAM" id="SSF81653">
    <property type="entry name" value="Calcium ATPase, transduction domain A"/>
    <property type="match status" value="1"/>
</dbReference>
<dbReference type="PRINTS" id="PR00943">
    <property type="entry name" value="CUATPASE"/>
</dbReference>
<dbReference type="GO" id="GO:0055070">
    <property type="term" value="P:copper ion homeostasis"/>
    <property type="evidence" value="ECO:0007669"/>
    <property type="project" value="TreeGrafter"/>
</dbReference>
<dbReference type="Pfam" id="PF00403">
    <property type="entry name" value="HMA"/>
    <property type="match status" value="1"/>
</dbReference>
<proteinExistence type="inferred from homology"/>
<dbReference type="GO" id="GO:0043682">
    <property type="term" value="F:P-type divalent copper transporter activity"/>
    <property type="evidence" value="ECO:0007669"/>
    <property type="project" value="UniProtKB-EC"/>
</dbReference>
<accession>A0A1B9F413</accession>
<dbReference type="InterPro" id="IPR023214">
    <property type="entry name" value="HAD_sf"/>
</dbReference>
<comment type="subcellular location">
    <subcellularLocation>
        <location evidence="12">Cell membrane</location>
    </subcellularLocation>
    <subcellularLocation>
        <location evidence="1">Endomembrane system</location>
        <topology evidence="1">Multi-pass membrane protein</topology>
    </subcellularLocation>
</comment>
<dbReference type="RefSeq" id="WP_067619796.1">
    <property type="nucleotide sequence ID" value="NZ_MAGO01000011.1"/>
</dbReference>
<comment type="catalytic activity">
    <reaction evidence="11">
        <text>Cu(2+)(in) + ATP + H2O = Cu(2+)(out) + ADP + phosphate + H(+)</text>
        <dbReference type="Rhea" id="RHEA:10376"/>
        <dbReference type="ChEBI" id="CHEBI:15377"/>
        <dbReference type="ChEBI" id="CHEBI:15378"/>
        <dbReference type="ChEBI" id="CHEBI:29036"/>
        <dbReference type="ChEBI" id="CHEBI:30616"/>
        <dbReference type="ChEBI" id="CHEBI:43474"/>
        <dbReference type="ChEBI" id="CHEBI:456216"/>
        <dbReference type="EC" id="7.2.2.9"/>
    </reaction>
</comment>
<dbReference type="PANTHER" id="PTHR43520">
    <property type="entry name" value="ATP7, ISOFORM B"/>
    <property type="match status" value="1"/>
</dbReference>
<evidence type="ECO:0000259" key="13">
    <source>
        <dbReference type="PROSITE" id="PS50846"/>
    </source>
</evidence>
<protein>
    <recommendedName>
        <fullName evidence="10">P-type Cu(2+) transporter</fullName>
        <ecNumber evidence="10">7.2.2.9</ecNumber>
    </recommendedName>
</protein>
<dbReference type="InterPro" id="IPR023299">
    <property type="entry name" value="ATPase_P-typ_cyto_dom_N"/>
</dbReference>
<evidence type="ECO:0000256" key="8">
    <source>
        <dbReference type="ARBA" id="ARBA00022989"/>
    </source>
</evidence>
<dbReference type="OrthoDB" id="9759222at2"/>
<feature type="domain" description="HMA" evidence="13">
    <location>
        <begin position="2"/>
        <end position="68"/>
    </location>
</feature>
<name>A0A1B9F413_9BACT</name>
<dbReference type="STRING" id="1156395.DBT_2042"/>
<feature type="transmembrane region" description="Helical" evidence="12">
    <location>
        <begin position="88"/>
        <end position="112"/>
    </location>
</feature>
<dbReference type="GO" id="GO:0016887">
    <property type="term" value="F:ATP hydrolysis activity"/>
    <property type="evidence" value="ECO:0007669"/>
    <property type="project" value="InterPro"/>
</dbReference>
<dbReference type="InterPro" id="IPR059000">
    <property type="entry name" value="ATPase_P-type_domA"/>
</dbReference>
<dbReference type="SUPFAM" id="SSF55008">
    <property type="entry name" value="HMA, heavy metal-associated domain"/>
    <property type="match status" value="1"/>
</dbReference>
<keyword evidence="5 12" id="KW-0547">Nucleotide-binding</keyword>
<feature type="transmembrane region" description="Helical" evidence="12">
    <location>
        <begin position="377"/>
        <end position="401"/>
    </location>
</feature>
<dbReference type="Proteomes" id="UP000093080">
    <property type="component" value="Unassembled WGS sequence"/>
</dbReference>